<dbReference type="Gene3D" id="2.100.10.30">
    <property type="entry name" value="Jacalin-like lectin domain"/>
    <property type="match status" value="1"/>
</dbReference>
<name>A0A815G3D9_ADIRI</name>
<evidence type="ECO:0000259" key="3">
    <source>
        <dbReference type="PROSITE" id="PS51752"/>
    </source>
</evidence>
<dbReference type="SMART" id="SM00915">
    <property type="entry name" value="Jacalin"/>
    <property type="match status" value="1"/>
</dbReference>
<dbReference type="PANTHER" id="PTHR33589">
    <property type="entry name" value="OS11G0524900 PROTEIN"/>
    <property type="match status" value="1"/>
</dbReference>
<dbReference type="InterPro" id="IPR052321">
    <property type="entry name" value="PolyBind_ProtTraffic"/>
</dbReference>
<dbReference type="PROSITE" id="PS51752">
    <property type="entry name" value="JACALIN_LECTIN"/>
    <property type="match status" value="1"/>
</dbReference>
<keyword evidence="1" id="KW-0732">Signal</keyword>
<dbReference type="PANTHER" id="PTHR33589:SF3">
    <property type="entry name" value="ZYMOGEN GRANULE MEMBRANE PROTEIN 16-LIKE"/>
    <property type="match status" value="1"/>
</dbReference>
<protein>
    <recommendedName>
        <fullName evidence="3">Jacalin-type lectin domain-containing protein</fullName>
    </recommendedName>
</protein>
<dbReference type="EMBL" id="CAJNOR010002737">
    <property type="protein sequence ID" value="CAF1333753.1"/>
    <property type="molecule type" value="Genomic_DNA"/>
</dbReference>
<dbReference type="AlphaFoldDB" id="A0A815G3D9"/>
<organism evidence="5 6">
    <name type="scientific">Adineta ricciae</name>
    <name type="common">Rotifer</name>
    <dbReference type="NCBI Taxonomy" id="249248"/>
    <lineage>
        <taxon>Eukaryota</taxon>
        <taxon>Metazoa</taxon>
        <taxon>Spiralia</taxon>
        <taxon>Gnathifera</taxon>
        <taxon>Rotifera</taxon>
        <taxon>Eurotatoria</taxon>
        <taxon>Bdelloidea</taxon>
        <taxon>Adinetida</taxon>
        <taxon>Adinetidae</taxon>
        <taxon>Adineta</taxon>
    </lineage>
</organism>
<evidence type="ECO:0000313" key="4">
    <source>
        <dbReference type="EMBL" id="CAF1309751.1"/>
    </source>
</evidence>
<sequence>MVHINQTGTSLKQFEKIFNNVNFTYFIVAPTCQDLIKNQDETDIDCGGTECSECSLNKACLVNSDCFTNECSTSSKICTVKSGITHGGGGGSPFNDLNVIGSYGRTIPTSIIVRSGILIDAIQMTYETSNQTQGSVVTQAPVRGRASGTQHQFDLLPGERIVKVNGRSAGTVIGLQFTTSTGRVSSYYGGSDGTAFTEEYSGYVLSYISGRCADALDQIQFLWIRG</sequence>
<dbReference type="InterPro" id="IPR001229">
    <property type="entry name" value="Jacalin-like_lectin_dom"/>
</dbReference>
<keyword evidence="6" id="KW-1185">Reference proteome</keyword>
<accession>A0A815G3D9</accession>
<dbReference type="EMBL" id="CAJNOJ010000224">
    <property type="protein sequence ID" value="CAF1309751.1"/>
    <property type="molecule type" value="Genomic_DNA"/>
</dbReference>
<dbReference type="GO" id="GO:0030246">
    <property type="term" value="F:carbohydrate binding"/>
    <property type="evidence" value="ECO:0007669"/>
    <property type="project" value="UniProtKB-KW"/>
</dbReference>
<dbReference type="InterPro" id="IPR036404">
    <property type="entry name" value="Jacalin-like_lectin_dom_sf"/>
</dbReference>
<dbReference type="Pfam" id="PF01419">
    <property type="entry name" value="Jacalin"/>
    <property type="match status" value="1"/>
</dbReference>
<evidence type="ECO:0000256" key="2">
    <source>
        <dbReference type="ARBA" id="ARBA00022734"/>
    </source>
</evidence>
<evidence type="ECO:0000256" key="1">
    <source>
        <dbReference type="ARBA" id="ARBA00022729"/>
    </source>
</evidence>
<feature type="domain" description="Jacalin-type lectin" evidence="3">
    <location>
        <begin position="79"/>
        <end position="225"/>
    </location>
</feature>
<keyword evidence="2" id="KW-0430">Lectin</keyword>
<dbReference type="SUPFAM" id="SSF51101">
    <property type="entry name" value="Mannose-binding lectins"/>
    <property type="match status" value="1"/>
</dbReference>
<comment type="caution">
    <text evidence="5">The sequence shown here is derived from an EMBL/GenBank/DDBJ whole genome shotgun (WGS) entry which is preliminary data.</text>
</comment>
<dbReference type="Proteomes" id="UP000663852">
    <property type="component" value="Unassembled WGS sequence"/>
</dbReference>
<reference evidence="5" key="1">
    <citation type="submission" date="2021-02" db="EMBL/GenBank/DDBJ databases">
        <authorList>
            <person name="Nowell W R."/>
        </authorList>
    </citation>
    <scope>NUCLEOTIDE SEQUENCE</scope>
</reference>
<gene>
    <name evidence="4" type="ORF">EDS130_LOCUS31072</name>
    <name evidence="5" type="ORF">XAT740_LOCUS30573</name>
</gene>
<evidence type="ECO:0000313" key="6">
    <source>
        <dbReference type="Proteomes" id="UP000663828"/>
    </source>
</evidence>
<evidence type="ECO:0000313" key="5">
    <source>
        <dbReference type="EMBL" id="CAF1333753.1"/>
    </source>
</evidence>
<proteinExistence type="predicted"/>
<dbReference type="OrthoDB" id="2415936at2759"/>
<dbReference type="Proteomes" id="UP000663828">
    <property type="component" value="Unassembled WGS sequence"/>
</dbReference>